<feature type="compositionally biased region" description="Acidic residues" evidence="1">
    <location>
        <begin position="842"/>
        <end position="851"/>
    </location>
</feature>
<protein>
    <submittedName>
        <fullName evidence="2">Uncharacterized protein</fullName>
    </submittedName>
</protein>
<evidence type="ECO:0000313" key="2">
    <source>
        <dbReference type="EMBL" id="MCP3730443.1"/>
    </source>
</evidence>
<dbReference type="Proteomes" id="UP001139451">
    <property type="component" value="Unassembled WGS sequence"/>
</dbReference>
<dbReference type="AlphaFoldDB" id="A0A9X2HN85"/>
<gene>
    <name evidence="2" type="ORF">M9978_08375</name>
</gene>
<name>A0A9X2HN85_9SPHN</name>
<feature type="region of interest" description="Disordered" evidence="1">
    <location>
        <begin position="829"/>
        <end position="851"/>
    </location>
</feature>
<proteinExistence type="predicted"/>
<evidence type="ECO:0000313" key="3">
    <source>
        <dbReference type="Proteomes" id="UP001139451"/>
    </source>
</evidence>
<dbReference type="EMBL" id="JAMLDX010000005">
    <property type="protein sequence ID" value="MCP3730443.1"/>
    <property type="molecule type" value="Genomic_DNA"/>
</dbReference>
<reference evidence="2" key="1">
    <citation type="submission" date="2022-05" db="EMBL/GenBank/DDBJ databases">
        <title>Sphingomonas sp. strain MG17 Genome sequencing and assembly.</title>
        <authorList>
            <person name="Kim I."/>
        </authorList>
    </citation>
    <scope>NUCLEOTIDE SEQUENCE</scope>
    <source>
        <strain evidence="2">MG17</strain>
    </source>
</reference>
<accession>A0A9X2HN85</accession>
<sequence length="851" mass="92903">MSLGVCVPDLIARGKIGEKHAGEVRALYDDLLRQYDGRMGREAAEALATQQALAAWEKGLKQGRREKLLQLKRQMAMLAEARTGYRGADPQGVISGKAMEAFLAYDGRASYANVEYREEAIRKLALGQLYGLLERHRADLLGNVRHKSDLLDVVRELFGGDTGNLNAREIAGAWRETADGLRQRFNAAGGSIGKREDWGLPQSHDAQRVGSVTPEAWIGEVRPMLDRAKMLDERTALPLTDQQLDVLLRDVYENIVSEGWVGRQPGRAGAKMLANRRAEHRVLHFKDAETWIGYNDKFGQASPWDAMMGHVRGMSRDIALMEVLGPNPAATVRWMKDVATKDAMTRGTNADRRRAKKSADMIDRLYGVISGDADQVGSETLAHLGSALRNWQAATKLGSAVIASMSDAGTATLTRRMNGLAALTQLTDMAGQLSLIDPKARVTARRMGIIGDEFTGRAAGAGRVMLDELTGGRLSTSSEGVRGRIRHGAQLANESTRRLADGTLRISGLNAWTQAGREAMGKEFAATFAERADTAFNDLPEAFRGFFERYGMGSREWDTLRATAPNKAGGYDAIWPAMVADKGVGTRVMEAMLTEIDFAVPTGGLRQRAIVGGYKRGTIMGELVRTGFQFKMFPVTVMVMHGMRMLDQPSGWRMAKYGVGFLAATTLMGALAVQGAELVKGRDPIALLDDEGGLRTDFWWKAMLKGGGLGVFGDVVNASTNQYGQDVGDLTAGPGFGTIQNVADLAWGRKAKDAEGNDVRVHDVARFLKRETPVIGSLWYTRAAWERIALDQLGELQHESYADSYGRLEKRAREDGTAYWMPPGVRGPVRAPDLLGASPDGEPIDGEEPQM</sequence>
<evidence type="ECO:0000256" key="1">
    <source>
        <dbReference type="SAM" id="MobiDB-lite"/>
    </source>
</evidence>
<dbReference type="RefSeq" id="WP_254292575.1">
    <property type="nucleotide sequence ID" value="NZ_JAMLDX010000005.1"/>
</dbReference>
<comment type="caution">
    <text evidence="2">The sequence shown here is derived from an EMBL/GenBank/DDBJ whole genome shotgun (WGS) entry which is preliminary data.</text>
</comment>
<organism evidence="2 3">
    <name type="scientific">Sphingomonas tagetis</name>
    <dbReference type="NCBI Taxonomy" id="2949092"/>
    <lineage>
        <taxon>Bacteria</taxon>
        <taxon>Pseudomonadati</taxon>
        <taxon>Pseudomonadota</taxon>
        <taxon>Alphaproteobacteria</taxon>
        <taxon>Sphingomonadales</taxon>
        <taxon>Sphingomonadaceae</taxon>
        <taxon>Sphingomonas</taxon>
    </lineage>
</organism>
<keyword evidence="3" id="KW-1185">Reference proteome</keyword>